<evidence type="ECO:0000313" key="2">
    <source>
        <dbReference type="EMBL" id="OAT58612.1"/>
    </source>
</evidence>
<dbReference type="AlphaFoldDB" id="A0AA91IPB3"/>
<dbReference type="RefSeq" id="WP_061553144.1">
    <property type="nucleotide sequence ID" value="NZ_LXEX01000038.1"/>
</dbReference>
<gene>
    <name evidence="2" type="ORF">M993_02734</name>
</gene>
<keyword evidence="3" id="KW-1185">Reference proteome</keyword>
<comment type="caution">
    <text evidence="2">The sequence shown here is derived from an EMBL/GenBank/DDBJ whole genome shotgun (WGS) entry which is preliminary data.</text>
</comment>
<organism evidence="2 3">
    <name type="scientific">Obesumbacterium proteus ATCC 12841</name>
    <dbReference type="NCBI Taxonomy" id="1354268"/>
    <lineage>
        <taxon>Bacteria</taxon>
        <taxon>Pseudomonadati</taxon>
        <taxon>Pseudomonadota</taxon>
        <taxon>Gammaproteobacteria</taxon>
        <taxon>Enterobacterales</taxon>
        <taxon>Hafniaceae</taxon>
        <taxon>Obesumbacterium</taxon>
    </lineage>
</organism>
<protein>
    <recommendedName>
        <fullName evidence="1">DUF7415 domain-containing protein</fullName>
    </recommendedName>
</protein>
<name>A0AA91IPB3_9GAMM</name>
<feature type="domain" description="DUF7415" evidence="1">
    <location>
        <begin position="59"/>
        <end position="101"/>
    </location>
</feature>
<sequence>MTDLKTWSPAQVLEHAEYKLSLLPHKDSLSCDFYRGVIASIKELQMTQSATEQSAVPTMMGWDKLAERGLVFRINYEILHPLGLAMAYDANTGLSSGAHVASDGVWNFSDEILSYAANRGWLK</sequence>
<reference evidence="2 3" key="1">
    <citation type="submission" date="2016-04" db="EMBL/GenBank/DDBJ databases">
        <title>ATOL: Assembling a taxonomically balanced genome-scale reconstruction of the evolutionary history of the Enterobacteriaceae.</title>
        <authorList>
            <person name="Plunkett G.III."/>
            <person name="Neeno-Eckwall E.C."/>
            <person name="Glasner J.D."/>
            <person name="Perna N.T."/>
        </authorList>
    </citation>
    <scope>NUCLEOTIDE SEQUENCE [LARGE SCALE GENOMIC DNA]</scope>
    <source>
        <strain evidence="2 3">ATCC 12841</strain>
    </source>
</reference>
<evidence type="ECO:0000259" key="1">
    <source>
        <dbReference type="Pfam" id="PF24187"/>
    </source>
</evidence>
<proteinExistence type="predicted"/>
<dbReference type="Pfam" id="PF24187">
    <property type="entry name" value="DUF7415"/>
    <property type="match status" value="1"/>
</dbReference>
<accession>A0AA91IPB3</accession>
<dbReference type="Proteomes" id="UP000078431">
    <property type="component" value="Unassembled WGS sequence"/>
</dbReference>
<evidence type="ECO:0000313" key="3">
    <source>
        <dbReference type="Proteomes" id="UP000078431"/>
    </source>
</evidence>
<dbReference type="EMBL" id="LXEX01000038">
    <property type="protein sequence ID" value="OAT58612.1"/>
    <property type="molecule type" value="Genomic_DNA"/>
</dbReference>
<dbReference type="InterPro" id="IPR055838">
    <property type="entry name" value="DUF7415"/>
</dbReference>